<dbReference type="EMBL" id="JAUIZM010000004">
    <property type="protein sequence ID" value="KAK1387123.1"/>
    <property type="molecule type" value="Genomic_DNA"/>
</dbReference>
<protein>
    <submittedName>
        <fullName evidence="2">PRK domain-containing protein</fullName>
    </submittedName>
</protein>
<gene>
    <name evidence="2" type="ORF">POM88_015301</name>
</gene>
<dbReference type="SUPFAM" id="SSF52540">
    <property type="entry name" value="P-loop containing nucleoside triphosphate hydrolases"/>
    <property type="match status" value="1"/>
</dbReference>
<dbReference type="InterPro" id="IPR027417">
    <property type="entry name" value="P-loop_NTPase"/>
</dbReference>
<proteinExistence type="predicted"/>
<reference evidence="2" key="2">
    <citation type="submission" date="2023-05" db="EMBL/GenBank/DDBJ databases">
        <authorList>
            <person name="Schelkunov M.I."/>
        </authorList>
    </citation>
    <scope>NUCLEOTIDE SEQUENCE</scope>
    <source>
        <strain evidence="2">Hsosn_3</strain>
        <tissue evidence="2">Leaf</tissue>
    </source>
</reference>
<comment type="caution">
    <text evidence="2">The sequence shown here is derived from an EMBL/GenBank/DDBJ whole genome shotgun (WGS) entry which is preliminary data.</text>
</comment>
<keyword evidence="3" id="KW-1185">Reference proteome</keyword>
<evidence type="ECO:0000313" key="2">
    <source>
        <dbReference type="EMBL" id="KAK1387123.1"/>
    </source>
</evidence>
<reference evidence="2" key="1">
    <citation type="submission" date="2023-02" db="EMBL/GenBank/DDBJ databases">
        <title>Genome of toxic invasive species Heracleum sosnowskyi carries increased number of genes despite the absence of recent whole-genome duplications.</title>
        <authorList>
            <person name="Schelkunov M."/>
            <person name="Shtratnikova V."/>
            <person name="Makarenko M."/>
            <person name="Klepikova A."/>
            <person name="Omelchenko D."/>
            <person name="Novikova G."/>
            <person name="Obukhova E."/>
            <person name="Bogdanov V."/>
            <person name="Penin A."/>
            <person name="Logacheva M."/>
        </authorList>
    </citation>
    <scope>NUCLEOTIDE SEQUENCE</scope>
    <source>
        <strain evidence="2">Hsosn_3</strain>
        <tissue evidence="2">Leaf</tissue>
    </source>
</reference>
<name>A0AAD8MXA4_9APIA</name>
<evidence type="ECO:0000313" key="3">
    <source>
        <dbReference type="Proteomes" id="UP001237642"/>
    </source>
</evidence>
<accession>A0AAD8MXA4</accession>
<evidence type="ECO:0000256" key="1">
    <source>
        <dbReference type="SAM" id="MobiDB-lite"/>
    </source>
</evidence>
<dbReference type="Gene3D" id="3.40.50.300">
    <property type="entry name" value="P-loop containing nucleotide triphosphate hydrolases"/>
    <property type="match status" value="1"/>
</dbReference>
<dbReference type="Proteomes" id="UP001237642">
    <property type="component" value="Unassembled WGS sequence"/>
</dbReference>
<sequence length="258" mass="28848">MLDNDIQHLNYQGVPRVNTPPPLSSRSVTTNEGGLIAAPKPLRVPPNLVNPLDDMSQPWTRSPTKSKMEPVLATWQFISSDHPGTGRPAIDPSSRDSLQLAPMPDSYDLDRGLLLSVQAIQALLENKGHPVIVGIGGPSWSGKTSLVRMMANIVGCEVVSLESYHRSEQVKDFKYDDFSSLDLTLLSKNIDDMRNFRKTKVPIFYLENGAHSGLKELEVSEECGVFQRRKRIYKEEHRQLRAAASKEKREVGHEVQAH</sequence>
<dbReference type="AlphaFoldDB" id="A0AAD8MXA4"/>
<feature type="region of interest" description="Disordered" evidence="1">
    <location>
        <begin position="1"/>
        <end position="42"/>
    </location>
</feature>
<organism evidence="2 3">
    <name type="scientific">Heracleum sosnowskyi</name>
    <dbReference type="NCBI Taxonomy" id="360622"/>
    <lineage>
        <taxon>Eukaryota</taxon>
        <taxon>Viridiplantae</taxon>
        <taxon>Streptophyta</taxon>
        <taxon>Embryophyta</taxon>
        <taxon>Tracheophyta</taxon>
        <taxon>Spermatophyta</taxon>
        <taxon>Magnoliopsida</taxon>
        <taxon>eudicotyledons</taxon>
        <taxon>Gunneridae</taxon>
        <taxon>Pentapetalae</taxon>
        <taxon>asterids</taxon>
        <taxon>campanulids</taxon>
        <taxon>Apiales</taxon>
        <taxon>Apiaceae</taxon>
        <taxon>Apioideae</taxon>
        <taxon>apioid superclade</taxon>
        <taxon>Tordylieae</taxon>
        <taxon>Tordyliinae</taxon>
        <taxon>Heracleum</taxon>
    </lineage>
</organism>